<dbReference type="Pfam" id="PF00512">
    <property type="entry name" value="HisKA"/>
    <property type="match status" value="1"/>
</dbReference>
<dbReference type="Gene3D" id="1.10.287.130">
    <property type="match status" value="1"/>
</dbReference>
<accession>A0ABM7WBP6</accession>
<dbReference type="InterPro" id="IPR001789">
    <property type="entry name" value="Sig_transdc_resp-reg_receiver"/>
</dbReference>
<evidence type="ECO:0000256" key="1">
    <source>
        <dbReference type="ARBA" id="ARBA00000085"/>
    </source>
</evidence>
<dbReference type="InterPro" id="IPR036097">
    <property type="entry name" value="HisK_dim/P_sf"/>
</dbReference>
<dbReference type="InterPro" id="IPR003594">
    <property type="entry name" value="HATPase_dom"/>
</dbReference>
<dbReference type="CDD" id="cd00082">
    <property type="entry name" value="HisKA"/>
    <property type="match status" value="1"/>
</dbReference>
<evidence type="ECO:0000313" key="10">
    <source>
        <dbReference type="Proteomes" id="UP000830055"/>
    </source>
</evidence>
<evidence type="ECO:0000259" key="6">
    <source>
        <dbReference type="PROSITE" id="PS50110"/>
    </source>
</evidence>
<evidence type="ECO:0000313" key="9">
    <source>
        <dbReference type="EMBL" id="BDD88344.1"/>
    </source>
</evidence>
<dbReference type="SMART" id="SM00387">
    <property type="entry name" value="HATPase_c"/>
    <property type="match status" value="1"/>
</dbReference>
<dbReference type="Gene3D" id="3.30.565.10">
    <property type="entry name" value="Histidine kinase-like ATPase, C-terminal domain"/>
    <property type="match status" value="1"/>
</dbReference>
<dbReference type="InterPro" id="IPR004358">
    <property type="entry name" value="Sig_transdc_His_kin-like_C"/>
</dbReference>
<name>A0ABM7WBP6_9BACT</name>
<dbReference type="SMART" id="SM00091">
    <property type="entry name" value="PAS"/>
    <property type="match status" value="3"/>
</dbReference>
<keyword evidence="10" id="KW-1185">Reference proteome</keyword>
<dbReference type="SUPFAM" id="SSF47384">
    <property type="entry name" value="Homodimeric domain of signal transducing histidine kinase"/>
    <property type="match status" value="1"/>
</dbReference>
<evidence type="ECO:0000259" key="8">
    <source>
        <dbReference type="PROSITE" id="PS50113"/>
    </source>
</evidence>
<dbReference type="SUPFAM" id="SSF55785">
    <property type="entry name" value="PYP-like sensor domain (PAS domain)"/>
    <property type="match status" value="3"/>
</dbReference>
<evidence type="ECO:0000259" key="5">
    <source>
        <dbReference type="PROSITE" id="PS50109"/>
    </source>
</evidence>
<protein>
    <recommendedName>
        <fullName evidence="2">histidine kinase</fullName>
        <ecNumber evidence="2">2.7.13.3</ecNumber>
    </recommendedName>
</protein>
<evidence type="ECO:0000256" key="4">
    <source>
        <dbReference type="PROSITE-ProRule" id="PRU00169"/>
    </source>
</evidence>
<keyword evidence="3 4" id="KW-0597">Phosphoprotein</keyword>
<feature type="domain" description="Response regulatory" evidence="6">
    <location>
        <begin position="648"/>
        <end position="763"/>
    </location>
</feature>
<dbReference type="InterPro" id="IPR003661">
    <property type="entry name" value="HisK_dim/P_dom"/>
</dbReference>
<dbReference type="SMART" id="SM00388">
    <property type="entry name" value="HisKA"/>
    <property type="match status" value="1"/>
</dbReference>
<dbReference type="InterPro" id="IPR000700">
    <property type="entry name" value="PAS-assoc_C"/>
</dbReference>
<reference evidence="9 10" key="1">
    <citation type="submission" date="2022-01" db="EMBL/GenBank/DDBJ databases">
        <title>Desulfofustis limnae sp. nov., a novel mesophilic sulfate-reducing bacterium isolated from marsh soil.</title>
        <authorList>
            <person name="Watanabe M."/>
            <person name="Takahashi A."/>
            <person name="Kojima H."/>
            <person name="Fukui M."/>
        </authorList>
    </citation>
    <scope>NUCLEOTIDE SEQUENCE [LARGE SCALE GENOMIC DNA]</scope>
    <source>
        <strain evidence="9 10">PPLL</strain>
    </source>
</reference>
<dbReference type="Gene3D" id="3.30.450.20">
    <property type="entry name" value="PAS domain"/>
    <property type="match status" value="3"/>
</dbReference>
<feature type="domain" description="PAS" evidence="7">
    <location>
        <begin position="268"/>
        <end position="313"/>
    </location>
</feature>
<dbReference type="PRINTS" id="PR00344">
    <property type="entry name" value="BCTRLSENSOR"/>
</dbReference>
<dbReference type="EC" id="2.7.13.3" evidence="2"/>
<feature type="domain" description="PAS" evidence="7">
    <location>
        <begin position="137"/>
        <end position="183"/>
    </location>
</feature>
<dbReference type="InterPro" id="IPR036890">
    <property type="entry name" value="HATPase_C_sf"/>
</dbReference>
<dbReference type="Proteomes" id="UP000830055">
    <property type="component" value="Chromosome"/>
</dbReference>
<dbReference type="Pfam" id="PF08448">
    <property type="entry name" value="PAS_4"/>
    <property type="match status" value="2"/>
</dbReference>
<comment type="catalytic activity">
    <reaction evidence="1">
        <text>ATP + protein L-histidine = ADP + protein N-phospho-L-histidine.</text>
        <dbReference type="EC" id="2.7.13.3"/>
    </reaction>
</comment>
<feature type="domain" description="Histidine kinase" evidence="5">
    <location>
        <begin position="402"/>
        <end position="627"/>
    </location>
</feature>
<feature type="modified residue" description="4-aspartylphosphate" evidence="4">
    <location>
        <position position="699"/>
    </location>
</feature>
<proteinExistence type="predicted"/>
<dbReference type="Gene3D" id="3.40.50.2300">
    <property type="match status" value="1"/>
</dbReference>
<evidence type="ECO:0000259" key="7">
    <source>
        <dbReference type="PROSITE" id="PS50112"/>
    </source>
</evidence>
<dbReference type="PROSITE" id="PS50113">
    <property type="entry name" value="PAC"/>
    <property type="match status" value="1"/>
</dbReference>
<feature type="domain" description="PAC" evidence="8">
    <location>
        <begin position="339"/>
        <end position="389"/>
    </location>
</feature>
<dbReference type="RefSeq" id="WP_284151718.1">
    <property type="nucleotide sequence ID" value="NZ_AP025516.1"/>
</dbReference>
<dbReference type="PROSITE" id="PS50109">
    <property type="entry name" value="HIS_KIN"/>
    <property type="match status" value="1"/>
</dbReference>
<dbReference type="InterPro" id="IPR005467">
    <property type="entry name" value="His_kinase_dom"/>
</dbReference>
<dbReference type="PROSITE" id="PS50112">
    <property type="entry name" value="PAS"/>
    <property type="match status" value="2"/>
</dbReference>
<dbReference type="InterPro" id="IPR000014">
    <property type="entry name" value="PAS"/>
</dbReference>
<dbReference type="SMART" id="SM00448">
    <property type="entry name" value="REC"/>
    <property type="match status" value="1"/>
</dbReference>
<sequence>MHSFQFYQATLDSLRATIAIIDRLGVILFVNRSWREFAMANGASPEQVSEGCNYFAVCEKSAADGCAEARFFAEQALKMVDGEIEEFTLEYPCHAPDRQRWFQVRVTRLQYDRSGRIVIAHEDLTLIKRAEQELKKREVLLDQIVNISPNLVFVKDAAGRYLLANHASAAMYGRSPKEMIGRTDDELVSSSQFPTEDAKSFHQADKAVFTTREAMVIDEQSFTDHRGIQRWFRTVRAPIFIDGEVRYLAGIANDITRNREQEQAVRNAQLRLQTILNTLNHEITLFDKEARVVWANDRACQQAGRSLAESVGQPCGRFYCRICHDGGDCPVRTVLATVKRHQRTLTTTTGATLALSANPVIDENQELVGAVLVVEDVTERLSLEQQLRQAQKLESLGTLAGGIAHDFNNILTAILGFTELCLDRSATDPVMKEDLEEVYRASLRARELVEQILTFSRRNEEETKPLDIALLIKEATKLLRATLPSTIEIKSRFSREVGMVRADPSRIHQILMNLCTNAAHAMRESGGVLSLSLSSTEIVDPDRLALPFLIAGRTYARLEVSDTGCGMDPEMIPLIFDPYFTTKEKGEGTGLGLAVVHGIVRDYNGAITVDSIPGKGSSFVVYLPLHRDEKQVSETQRTETVQHGHGESLLVVDDEPGITRFYQKVLARAGYRVSTENDSRQALEIIRSRQQPIDLLISDMTMPGLTGERLAQQARQAVPDLPVILISGNRPGLPESLAGYEAIESLAKPIDRDRLLATIRKLLGGDVSSRE</sequence>
<dbReference type="EMBL" id="AP025516">
    <property type="protein sequence ID" value="BDD88344.1"/>
    <property type="molecule type" value="Genomic_DNA"/>
</dbReference>
<dbReference type="Pfam" id="PF00072">
    <property type="entry name" value="Response_reg"/>
    <property type="match status" value="1"/>
</dbReference>
<dbReference type="InterPro" id="IPR013656">
    <property type="entry name" value="PAS_4"/>
</dbReference>
<dbReference type="NCBIfam" id="TIGR00229">
    <property type="entry name" value="sensory_box"/>
    <property type="match status" value="2"/>
</dbReference>
<dbReference type="PROSITE" id="PS50110">
    <property type="entry name" value="RESPONSE_REGULATORY"/>
    <property type="match status" value="1"/>
</dbReference>
<dbReference type="SUPFAM" id="SSF55874">
    <property type="entry name" value="ATPase domain of HSP90 chaperone/DNA topoisomerase II/histidine kinase"/>
    <property type="match status" value="1"/>
</dbReference>
<dbReference type="Pfam" id="PF02518">
    <property type="entry name" value="HATPase_c"/>
    <property type="match status" value="1"/>
</dbReference>
<dbReference type="PANTHER" id="PTHR43065:SF42">
    <property type="entry name" value="TWO-COMPONENT SENSOR PPRA"/>
    <property type="match status" value="1"/>
</dbReference>
<organism evidence="9 10">
    <name type="scientific">Desulfofustis limnaeus</name>
    <dbReference type="NCBI Taxonomy" id="2740163"/>
    <lineage>
        <taxon>Bacteria</taxon>
        <taxon>Pseudomonadati</taxon>
        <taxon>Thermodesulfobacteriota</taxon>
        <taxon>Desulfobulbia</taxon>
        <taxon>Desulfobulbales</taxon>
        <taxon>Desulfocapsaceae</taxon>
        <taxon>Desulfofustis</taxon>
    </lineage>
</organism>
<dbReference type="SUPFAM" id="SSF52172">
    <property type="entry name" value="CheY-like"/>
    <property type="match status" value="1"/>
</dbReference>
<evidence type="ECO:0000256" key="3">
    <source>
        <dbReference type="ARBA" id="ARBA00022553"/>
    </source>
</evidence>
<evidence type="ECO:0000256" key="2">
    <source>
        <dbReference type="ARBA" id="ARBA00012438"/>
    </source>
</evidence>
<gene>
    <name evidence="9" type="ORF">DPPLL_27090</name>
</gene>
<dbReference type="InterPro" id="IPR011006">
    <property type="entry name" value="CheY-like_superfamily"/>
</dbReference>
<dbReference type="InterPro" id="IPR035965">
    <property type="entry name" value="PAS-like_dom_sf"/>
</dbReference>
<dbReference type="PANTHER" id="PTHR43065">
    <property type="entry name" value="SENSOR HISTIDINE KINASE"/>
    <property type="match status" value="1"/>
</dbReference>
<dbReference type="CDD" id="cd00130">
    <property type="entry name" value="PAS"/>
    <property type="match status" value="1"/>
</dbReference>